<dbReference type="PANTHER" id="PTHR46797">
    <property type="entry name" value="HTH-TYPE TRANSCRIPTIONAL REGULATOR"/>
    <property type="match status" value="1"/>
</dbReference>
<organism evidence="5 6">
    <name type="scientific">Comamonas guangdongensis</name>
    <dbReference type="NCBI Taxonomy" id="510515"/>
    <lineage>
        <taxon>Bacteria</taxon>
        <taxon>Pseudomonadati</taxon>
        <taxon>Pseudomonadota</taxon>
        <taxon>Betaproteobacteria</taxon>
        <taxon>Burkholderiales</taxon>
        <taxon>Comamonadaceae</taxon>
        <taxon>Comamonas</taxon>
    </lineage>
</organism>
<comment type="caution">
    <text evidence="5">The sequence shown here is derived from an EMBL/GenBank/DDBJ whole genome shotgun (WGS) entry which is preliminary data.</text>
</comment>
<reference evidence="5 6" key="1">
    <citation type="journal article" date="2013" name="Int. J. Syst. Evol. Microbiol.">
        <title>Comamonas guangdongensis sp. nov., isolated from subterranean forest sediment, and emended description of the genus Comamonas.</title>
        <authorList>
            <person name="Zhang J."/>
            <person name="Wang Y."/>
            <person name="Zhou S."/>
            <person name="Wu C."/>
            <person name="He J."/>
            <person name="Li F."/>
        </authorList>
    </citation>
    <scope>NUCLEOTIDE SEQUENCE [LARGE SCALE GENOMIC DNA]</scope>
    <source>
        <strain evidence="5 6">CCTCC AB2011133</strain>
    </source>
</reference>
<dbReference type="SUPFAM" id="SSF47413">
    <property type="entry name" value="lambda repressor-like DNA-binding domains"/>
    <property type="match status" value="1"/>
</dbReference>
<proteinExistence type="predicted"/>
<sequence>MKHIGERIRARRLELGLSQGRLAQMAEVTASAISQIESGAIRSLKNDTLSRLALALQTTALELVAGLQNEATPLPGDEQRLLECYRSLEPPLKDIALRLIKALQ</sequence>
<keyword evidence="2" id="KW-0238">DNA-binding</keyword>
<dbReference type="Proteomes" id="UP001561046">
    <property type="component" value="Unassembled WGS sequence"/>
</dbReference>
<evidence type="ECO:0000259" key="4">
    <source>
        <dbReference type="PROSITE" id="PS50943"/>
    </source>
</evidence>
<dbReference type="SMART" id="SM00530">
    <property type="entry name" value="HTH_XRE"/>
    <property type="match status" value="1"/>
</dbReference>
<keyword evidence="3" id="KW-0804">Transcription</keyword>
<evidence type="ECO:0000256" key="1">
    <source>
        <dbReference type="ARBA" id="ARBA00023015"/>
    </source>
</evidence>
<keyword evidence="1" id="KW-0805">Transcription regulation</keyword>
<evidence type="ECO:0000313" key="6">
    <source>
        <dbReference type="Proteomes" id="UP001561046"/>
    </source>
</evidence>
<dbReference type="CDD" id="cd00093">
    <property type="entry name" value="HTH_XRE"/>
    <property type="match status" value="1"/>
</dbReference>
<evidence type="ECO:0000256" key="3">
    <source>
        <dbReference type="ARBA" id="ARBA00023163"/>
    </source>
</evidence>
<dbReference type="Pfam" id="PF01381">
    <property type="entry name" value="HTH_3"/>
    <property type="match status" value="1"/>
</dbReference>
<dbReference type="EMBL" id="JBFYGN010000016">
    <property type="protein sequence ID" value="MEX8194016.1"/>
    <property type="molecule type" value="Genomic_DNA"/>
</dbReference>
<keyword evidence="6" id="KW-1185">Reference proteome</keyword>
<feature type="domain" description="HTH cro/C1-type" evidence="4">
    <location>
        <begin position="8"/>
        <end position="63"/>
    </location>
</feature>
<dbReference type="PANTHER" id="PTHR46797:SF23">
    <property type="entry name" value="HTH-TYPE TRANSCRIPTIONAL REGULATOR SUTR"/>
    <property type="match status" value="1"/>
</dbReference>
<gene>
    <name evidence="5" type="ORF">AB6724_14335</name>
</gene>
<name>A0ABV3ZY72_9BURK</name>
<dbReference type="PROSITE" id="PS50943">
    <property type="entry name" value="HTH_CROC1"/>
    <property type="match status" value="1"/>
</dbReference>
<dbReference type="InterPro" id="IPR001387">
    <property type="entry name" value="Cro/C1-type_HTH"/>
</dbReference>
<dbReference type="RefSeq" id="WP_369339201.1">
    <property type="nucleotide sequence ID" value="NZ_JBFYGN010000016.1"/>
</dbReference>
<evidence type="ECO:0000256" key="2">
    <source>
        <dbReference type="ARBA" id="ARBA00023125"/>
    </source>
</evidence>
<dbReference type="InterPro" id="IPR010982">
    <property type="entry name" value="Lambda_DNA-bd_dom_sf"/>
</dbReference>
<evidence type="ECO:0000313" key="5">
    <source>
        <dbReference type="EMBL" id="MEX8194016.1"/>
    </source>
</evidence>
<protein>
    <submittedName>
        <fullName evidence="5">Helix-turn-helix domain-containing protein</fullName>
    </submittedName>
</protein>
<accession>A0ABV3ZY72</accession>
<dbReference type="InterPro" id="IPR050807">
    <property type="entry name" value="TransReg_Diox_bact_type"/>
</dbReference>
<dbReference type="Gene3D" id="1.10.260.40">
    <property type="entry name" value="lambda repressor-like DNA-binding domains"/>
    <property type="match status" value="1"/>
</dbReference>